<dbReference type="InterPro" id="IPR053967">
    <property type="entry name" value="LlgE_F_G-like_D1"/>
</dbReference>
<gene>
    <name evidence="10" type="primary">flgG</name>
    <name evidence="10" type="ORF">DDZ15_15845</name>
</gene>
<dbReference type="InterPro" id="IPR037925">
    <property type="entry name" value="FlgE/F/G-like"/>
</dbReference>
<evidence type="ECO:0000256" key="6">
    <source>
        <dbReference type="RuleBase" id="RU362116"/>
    </source>
</evidence>
<dbReference type="Pfam" id="PF22692">
    <property type="entry name" value="LlgE_F_G_D1"/>
    <property type="match status" value="1"/>
</dbReference>
<feature type="domain" description="Flagellar hook protein FlgE/F/G-like D1" evidence="9">
    <location>
        <begin position="99"/>
        <end position="162"/>
    </location>
</feature>
<evidence type="ECO:0000259" key="8">
    <source>
        <dbReference type="Pfam" id="PF06429"/>
    </source>
</evidence>
<dbReference type="Pfam" id="PF00460">
    <property type="entry name" value="Flg_bb_rod"/>
    <property type="match status" value="1"/>
</dbReference>
<evidence type="ECO:0000259" key="7">
    <source>
        <dbReference type="Pfam" id="PF00460"/>
    </source>
</evidence>
<keyword evidence="11" id="KW-1185">Reference proteome</keyword>
<dbReference type="SUPFAM" id="SSF117143">
    <property type="entry name" value="Flagellar hook protein flgE"/>
    <property type="match status" value="1"/>
</dbReference>
<evidence type="ECO:0000256" key="4">
    <source>
        <dbReference type="ARBA" id="ARBA00023143"/>
    </source>
</evidence>
<protein>
    <recommendedName>
        <fullName evidence="3 5">Flagellar basal-body rod protein FlgG</fullName>
    </recommendedName>
</protein>
<keyword evidence="10" id="KW-0966">Cell projection</keyword>
<dbReference type="Pfam" id="PF06429">
    <property type="entry name" value="Flg_bbr_C"/>
    <property type="match status" value="1"/>
</dbReference>
<dbReference type="OrthoDB" id="9804559at2"/>
<evidence type="ECO:0000313" key="11">
    <source>
        <dbReference type="Proteomes" id="UP000245533"/>
    </source>
</evidence>
<dbReference type="InterPro" id="IPR010930">
    <property type="entry name" value="Flg_bb/hook_C_dom"/>
</dbReference>
<comment type="subcellular location">
    <subcellularLocation>
        <location evidence="1 6">Bacterial flagellum basal body</location>
    </subcellularLocation>
</comment>
<comment type="caution">
    <text evidence="10">The sequence shown here is derived from an EMBL/GenBank/DDBJ whole genome shotgun (WGS) entry which is preliminary data.</text>
</comment>
<name>A0A316TZ04_9BACT</name>
<keyword evidence="10" id="KW-0969">Cilium</keyword>
<dbReference type="PANTHER" id="PTHR30435:SF19">
    <property type="entry name" value="FLAGELLAR BASAL-BODY ROD PROTEIN FLGG"/>
    <property type="match status" value="1"/>
</dbReference>
<dbReference type="EMBL" id="QGGB01000011">
    <property type="protein sequence ID" value="PWN05196.1"/>
    <property type="molecule type" value="Genomic_DNA"/>
</dbReference>
<dbReference type="NCBIfam" id="TIGR02488">
    <property type="entry name" value="flgG_G_neg"/>
    <property type="match status" value="1"/>
</dbReference>
<proteinExistence type="inferred from homology"/>
<dbReference type="InterPro" id="IPR020013">
    <property type="entry name" value="Flagellar_FlgE/F/G"/>
</dbReference>
<dbReference type="InterPro" id="IPR001444">
    <property type="entry name" value="Flag_bb_rod_N"/>
</dbReference>
<evidence type="ECO:0000256" key="3">
    <source>
        <dbReference type="ARBA" id="ARBA00017948"/>
    </source>
</evidence>
<comment type="similarity">
    <text evidence="2 6">Belongs to the flagella basal body rod proteins family.</text>
</comment>
<dbReference type="GO" id="GO:0071978">
    <property type="term" value="P:bacterial-type flagellum-dependent swarming motility"/>
    <property type="evidence" value="ECO:0007669"/>
    <property type="project" value="TreeGrafter"/>
</dbReference>
<evidence type="ECO:0000256" key="1">
    <source>
        <dbReference type="ARBA" id="ARBA00004117"/>
    </source>
</evidence>
<dbReference type="RefSeq" id="WP_109648104.1">
    <property type="nucleotide sequence ID" value="NZ_QGGB01000011.1"/>
</dbReference>
<dbReference type="AlphaFoldDB" id="A0A316TZ04"/>
<evidence type="ECO:0000256" key="5">
    <source>
        <dbReference type="NCBIfam" id="TIGR02488"/>
    </source>
</evidence>
<evidence type="ECO:0000313" key="10">
    <source>
        <dbReference type="EMBL" id="PWN05196.1"/>
    </source>
</evidence>
<dbReference type="InterPro" id="IPR012834">
    <property type="entry name" value="FlgG_G_neg"/>
</dbReference>
<keyword evidence="4 6" id="KW-0975">Bacterial flagellum</keyword>
<dbReference type="PANTHER" id="PTHR30435">
    <property type="entry name" value="FLAGELLAR PROTEIN"/>
    <property type="match status" value="1"/>
</dbReference>
<evidence type="ECO:0000256" key="2">
    <source>
        <dbReference type="ARBA" id="ARBA00009677"/>
    </source>
</evidence>
<reference evidence="10 11" key="1">
    <citation type="submission" date="2018-05" db="EMBL/GenBank/DDBJ databases">
        <title>Rhodohalobacter halophilus gen. nov., sp. nov., a moderately halophilic member of the family Balneolaceae.</title>
        <authorList>
            <person name="Liu Z.-W."/>
        </authorList>
    </citation>
    <scope>NUCLEOTIDE SEQUENCE [LARGE SCALE GENOMIC DNA]</scope>
    <source>
        <strain evidence="10 11">8A47</strain>
    </source>
</reference>
<sequence length="265" mass="28162">MPTRALSTAALGMSAQQKKVDNIANNLANVNTTGFKRSSIAFQDLFYQNIEVSKRGHSENEPGRSVARLQMGHGAKPVATVRNFSQGSLMETSNPLNIAINGSGFLQVEMPDGSIAYTRDGNLGLDSSGRVVTQSGLPLADFIEVPENVQGINISKEGLVTATLSGDGGIVDLGQIELAKFVNTSGLSAMGDNLYSRTEASGLPIFGLPASEGFGGLEQGFLEQSNVDIVSEMVNLIQAQRAYETNSKMVQTTEDLMALTNSIKR</sequence>
<keyword evidence="10" id="KW-0282">Flagellum</keyword>
<evidence type="ECO:0000259" key="9">
    <source>
        <dbReference type="Pfam" id="PF22692"/>
    </source>
</evidence>
<accession>A0A316TZ04</accession>
<dbReference type="GO" id="GO:0009426">
    <property type="term" value="C:bacterial-type flagellum basal body, distal rod"/>
    <property type="evidence" value="ECO:0007669"/>
    <property type="project" value="UniProtKB-UniRule"/>
</dbReference>
<dbReference type="Proteomes" id="UP000245533">
    <property type="component" value="Unassembled WGS sequence"/>
</dbReference>
<organism evidence="10 11">
    <name type="scientific">Rhodohalobacter mucosus</name>
    <dbReference type="NCBI Taxonomy" id="2079485"/>
    <lineage>
        <taxon>Bacteria</taxon>
        <taxon>Pseudomonadati</taxon>
        <taxon>Balneolota</taxon>
        <taxon>Balneolia</taxon>
        <taxon>Balneolales</taxon>
        <taxon>Balneolaceae</taxon>
        <taxon>Rhodohalobacter</taxon>
    </lineage>
</organism>
<dbReference type="NCBIfam" id="TIGR03506">
    <property type="entry name" value="FlgEFG_subfam"/>
    <property type="match status" value="2"/>
</dbReference>
<feature type="domain" description="Flagellar basal-body/hook protein C-terminal" evidence="8">
    <location>
        <begin position="219"/>
        <end position="262"/>
    </location>
</feature>
<feature type="domain" description="Flagellar basal body rod protein N-terminal" evidence="7">
    <location>
        <begin position="6"/>
        <end position="36"/>
    </location>
</feature>